<organism evidence="4 5">
    <name type="scientific">Leucocoprinus leucothites</name>
    <dbReference type="NCBI Taxonomy" id="201217"/>
    <lineage>
        <taxon>Eukaryota</taxon>
        <taxon>Fungi</taxon>
        <taxon>Dikarya</taxon>
        <taxon>Basidiomycota</taxon>
        <taxon>Agaricomycotina</taxon>
        <taxon>Agaricomycetes</taxon>
        <taxon>Agaricomycetidae</taxon>
        <taxon>Agaricales</taxon>
        <taxon>Agaricineae</taxon>
        <taxon>Agaricaceae</taxon>
        <taxon>Leucocoprinus</taxon>
    </lineage>
</organism>
<protein>
    <recommendedName>
        <fullName evidence="6">WD40 repeat-like protein</fullName>
    </recommendedName>
</protein>
<dbReference type="PANTHER" id="PTHR44472:SF1">
    <property type="entry name" value="DDB1 AND CUL4 ASSOCIATED FACTOR 4"/>
    <property type="match status" value="1"/>
</dbReference>
<comment type="caution">
    <text evidence="4">The sequence shown here is derived from an EMBL/GenBank/DDBJ whole genome shotgun (WGS) entry which is preliminary data.</text>
</comment>
<sequence>MPRDLPGFYWDPQRNRYFPIGTRPPGPLSSQSLRQPQVPPTPPSDGNYSYESAWGSATTRVRKRRNLWRLTDLGKSELINHSQQALLRHDLFGLHVSRTTCAREERLPIFGEIRNFISTTSPTGQQYRLVGDSQGWIYSSHLDAFTLPGNNNTWTVETNLDPDSETSSLNICDTYSLATSFGPVSKMRVQKLDDPNLSFVITAKNTHDIRCASYTLNPSEIVVGAKQHAVYLTDIFNQPKTRILKTHSDVFSVVRDHDLIYAGTRNGSIHRFDLRIPSTTITPTTKTTIFTDITGSNHSPKQGRKSGSTVLHMQLVDDVYFLTSYMNGELVLYDIRYAQRSTPVLRFRGHVNSHTARLGITTDPTSTLLFAAGQDCKIRGWSMRTGEPLLPPLSNNNDRRTTLLFGAVGREGGNWGWNGIVGGMWGWVVEI</sequence>
<evidence type="ECO:0000256" key="1">
    <source>
        <dbReference type="ARBA" id="ARBA00022574"/>
    </source>
</evidence>
<dbReference type="InterPro" id="IPR036322">
    <property type="entry name" value="WD40_repeat_dom_sf"/>
</dbReference>
<dbReference type="EMBL" id="JAACJO010000003">
    <property type="protein sequence ID" value="KAF5361030.1"/>
    <property type="molecule type" value="Genomic_DNA"/>
</dbReference>
<dbReference type="Gene3D" id="2.130.10.10">
    <property type="entry name" value="YVTN repeat-like/Quinoprotein amine dehydrogenase"/>
    <property type="match status" value="2"/>
</dbReference>
<feature type="region of interest" description="Disordered" evidence="3">
    <location>
        <begin position="1"/>
        <end position="51"/>
    </location>
</feature>
<keyword evidence="1" id="KW-0853">WD repeat</keyword>
<evidence type="ECO:0000313" key="4">
    <source>
        <dbReference type="EMBL" id="KAF5361030.1"/>
    </source>
</evidence>
<accession>A0A8H5GA41</accession>
<name>A0A8H5GA41_9AGAR</name>
<evidence type="ECO:0000256" key="2">
    <source>
        <dbReference type="ARBA" id="ARBA00022737"/>
    </source>
</evidence>
<evidence type="ECO:0000256" key="3">
    <source>
        <dbReference type="SAM" id="MobiDB-lite"/>
    </source>
</evidence>
<dbReference type="InterPro" id="IPR052254">
    <property type="entry name" value="CUL4-DDB1_E3_ligase_receptor"/>
</dbReference>
<evidence type="ECO:0000313" key="5">
    <source>
        <dbReference type="Proteomes" id="UP000559027"/>
    </source>
</evidence>
<dbReference type="InterPro" id="IPR015943">
    <property type="entry name" value="WD40/YVTN_repeat-like_dom_sf"/>
</dbReference>
<keyword evidence="2" id="KW-0677">Repeat</keyword>
<dbReference type="SUPFAM" id="SSF50978">
    <property type="entry name" value="WD40 repeat-like"/>
    <property type="match status" value="1"/>
</dbReference>
<dbReference type="OrthoDB" id="128867at2759"/>
<dbReference type="Proteomes" id="UP000559027">
    <property type="component" value="Unassembled WGS sequence"/>
</dbReference>
<dbReference type="AlphaFoldDB" id="A0A8H5GA41"/>
<reference evidence="4 5" key="1">
    <citation type="journal article" date="2020" name="ISME J.">
        <title>Uncovering the hidden diversity of litter-decomposition mechanisms in mushroom-forming fungi.</title>
        <authorList>
            <person name="Floudas D."/>
            <person name="Bentzer J."/>
            <person name="Ahren D."/>
            <person name="Johansson T."/>
            <person name="Persson P."/>
            <person name="Tunlid A."/>
        </authorList>
    </citation>
    <scope>NUCLEOTIDE SEQUENCE [LARGE SCALE GENOMIC DNA]</scope>
    <source>
        <strain evidence="4 5">CBS 146.42</strain>
    </source>
</reference>
<keyword evidence="5" id="KW-1185">Reference proteome</keyword>
<proteinExistence type="predicted"/>
<dbReference type="PANTHER" id="PTHR44472">
    <property type="entry name" value="DDB1- AND CUL4-ASSOCIATED FACTOR 4-RELATED"/>
    <property type="match status" value="1"/>
</dbReference>
<gene>
    <name evidence="4" type="ORF">D9756_004994</name>
</gene>
<evidence type="ECO:0008006" key="6">
    <source>
        <dbReference type="Google" id="ProtNLM"/>
    </source>
</evidence>